<sequence length="358" mass="40880">MKKIIVIINWLRKGGAENNTVKIVNHLAINNDVTLVVLSDKYDDLRGSIVSDVDVIFGISIIKLFFLYLKEMSKADIIFSSDHRIATYLMLFRLLIPIKKPSFWCRSINNLTMLLGRKSILIKSLVKMTMSRQDVVIAQCAAMQKDLVVNWGVQEERCIVVYNPISNMASFDYSRSIVSNEDSNFIFLFIGRFSRQKRIPLMIESFAKANLPQNARLYLVGYRDWMDSDRSELEAINRVAEHNHVTDRITVFPWTPDSSDFLKLASCFLLTSEFEGFPNVLVEAISNGVPIVSVKCDFGPEEIINDTNGFLVDSSSADDISLFIKDAYKKHWSPHKIHLTSLKFSEENQFSKIDKVIS</sequence>
<dbReference type="GO" id="GO:0016757">
    <property type="term" value="F:glycosyltransferase activity"/>
    <property type="evidence" value="ECO:0007669"/>
    <property type="project" value="InterPro"/>
</dbReference>
<dbReference type="Pfam" id="PF00534">
    <property type="entry name" value="Glycos_transf_1"/>
    <property type="match status" value="1"/>
</dbReference>
<dbReference type="AlphaFoldDB" id="A0A346ACX8"/>
<organism evidence="2">
    <name type="scientific">Aeromonas hydrophila</name>
    <dbReference type="NCBI Taxonomy" id="644"/>
    <lineage>
        <taxon>Bacteria</taxon>
        <taxon>Pseudomonadati</taxon>
        <taxon>Pseudomonadota</taxon>
        <taxon>Gammaproteobacteria</taxon>
        <taxon>Aeromonadales</taxon>
        <taxon>Aeromonadaceae</taxon>
        <taxon>Aeromonas</taxon>
    </lineage>
</organism>
<reference evidence="2" key="1">
    <citation type="submission" date="2018-06" db="EMBL/GenBank/DDBJ databases">
        <title>Genetic diversity of the Aeromonas Hydrophila O antigens and development of a suspension array for serotype detection.</title>
        <authorList>
            <person name="Cao H."/>
            <person name="Liu B."/>
        </authorList>
    </citation>
    <scope>NUCLEOTIDE SEQUENCE</scope>
    <source>
        <strain evidence="2">G5388</strain>
    </source>
</reference>
<dbReference type="GO" id="GO:1901135">
    <property type="term" value="P:carbohydrate derivative metabolic process"/>
    <property type="evidence" value="ECO:0007669"/>
    <property type="project" value="UniProtKB-ARBA"/>
</dbReference>
<gene>
    <name evidence="2" type="primary">gt2</name>
</gene>
<evidence type="ECO:0000259" key="1">
    <source>
        <dbReference type="Pfam" id="PF00534"/>
    </source>
</evidence>
<evidence type="ECO:0000313" key="2">
    <source>
        <dbReference type="EMBL" id="AXL05090.1"/>
    </source>
</evidence>
<dbReference type="EMBL" id="MH449684">
    <property type="protein sequence ID" value="AXL05090.1"/>
    <property type="molecule type" value="Genomic_DNA"/>
</dbReference>
<dbReference type="Gene3D" id="3.40.50.2000">
    <property type="entry name" value="Glycogen Phosphorylase B"/>
    <property type="match status" value="2"/>
</dbReference>
<proteinExistence type="predicted"/>
<dbReference type="InterPro" id="IPR001296">
    <property type="entry name" value="Glyco_trans_1"/>
</dbReference>
<name>A0A346ACX8_AERHY</name>
<protein>
    <submittedName>
        <fullName evidence="2">Glycosyltransferase</fullName>
    </submittedName>
</protein>
<feature type="domain" description="Glycosyl transferase family 1" evidence="1">
    <location>
        <begin position="181"/>
        <end position="330"/>
    </location>
</feature>
<accession>A0A346ACX8</accession>
<dbReference type="PANTHER" id="PTHR12526">
    <property type="entry name" value="GLYCOSYLTRANSFERASE"/>
    <property type="match status" value="1"/>
</dbReference>
<dbReference type="CDD" id="cd03811">
    <property type="entry name" value="GT4_GT28_WabH-like"/>
    <property type="match status" value="1"/>
</dbReference>
<dbReference type="PANTHER" id="PTHR12526:SF630">
    <property type="entry name" value="GLYCOSYLTRANSFERASE"/>
    <property type="match status" value="1"/>
</dbReference>
<dbReference type="SUPFAM" id="SSF53756">
    <property type="entry name" value="UDP-Glycosyltransferase/glycogen phosphorylase"/>
    <property type="match status" value="1"/>
</dbReference>
<keyword evidence="2" id="KW-0808">Transferase</keyword>